<dbReference type="InterPro" id="IPR013154">
    <property type="entry name" value="ADH-like_N"/>
</dbReference>
<gene>
    <name evidence="8" type="ORF">EDB81DRAFT_861037</name>
</gene>
<dbReference type="PANTHER" id="PTHR42940">
    <property type="entry name" value="ALCOHOL DEHYDROGENASE 1-RELATED"/>
    <property type="match status" value="1"/>
</dbReference>
<feature type="compositionally biased region" description="Polar residues" evidence="6">
    <location>
        <begin position="13"/>
        <end position="30"/>
    </location>
</feature>
<dbReference type="AlphaFoldDB" id="A0A9P9DTM6"/>
<dbReference type="Proteomes" id="UP000738349">
    <property type="component" value="Unassembled WGS sequence"/>
</dbReference>
<evidence type="ECO:0000313" key="9">
    <source>
        <dbReference type="Proteomes" id="UP000738349"/>
    </source>
</evidence>
<dbReference type="OrthoDB" id="1879366at2759"/>
<comment type="cofactor">
    <cofactor evidence="1">
        <name>Zn(2+)</name>
        <dbReference type="ChEBI" id="CHEBI:29105"/>
    </cofactor>
</comment>
<evidence type="ECO:0000256" key="2">
    <source>
        <dbReference type="ARBA" id="ARBA00008072"/>
    </source>
</evidence>
<dbReference type="GO" id="GO:0004022">
    <property type="term" value="F:alcohol dehydrogenase (NAD+) activity"/>
    <property type="evidence" value="ECO:0007669"/>
    <property type="project" value="TreeGrafter"/>
</dbReference>
<name>A0A9P9DTM6_9HYPO</name>
<keyword evidence="3" id="KW-0479">Metal-binding</keyword>
<dbReference type="GO" id="GO:0005737">
    <property type="term" value="C:cytoplasm"/>
    <property type="evidence" value="ECO:0007669"/>
    <property type="project" value="TreeGrafter"/>
</dbReference>
<comment type="similarity">
    <text evidence="2">Belongs to the zinc-containing alcohol dehydrogenase family.</text>
</comment>
<dbReference type="GO" id="GO:0046872">
    <property type="term" value="F:metal ion binding"/>
    <property type="evidence" value="ECO:0007669"/>
    <property type="project" value="UniProtKB-KW"/>
</dbReference>
<evidence type="ECO:0000256" key="4">
    <source>
        <dbReference type="ARBA" id="ARBA00022833"/>
    </source>
</evidence>
<reference evidence="8" key="1">
    <citation type="journal article" date="2021" name="Nat. Commun.">
        <title>Genetic determinants of endophytism in the Arabidopsis root mycobiome.</title>
        <authorList>
            <person name="Mesny F."/>
            <person name="Miyauchi S."/>
            <person name="Thiergart T."/>
            <person name="Pickel B."/>
            <person name="Atanasova L."/>
            <person name="Karlsson M."/>
            <person name="Huettel B."/>
            <person name="Barry K.W."/>
            <person name="Haridas S."/>
            <person name="Chen C."/>
            <person name="Bauer D."/>
            <person name="Andreopoulos W."/>
            <person name="Pangilinan J."/>
            <person name="LaButti K."/>
            <person name="Riley R."/>
            <person name="Lipzen A."/>
            <person name="Clum A."/>
            <person name="Drula E."/>
            <person name="Henrissat B."/>
            <person name="Kohler A."/>
            <person name="Grigoriev I.V."/>
            <person name="Martin F.M."/>
            <person name="Hacquard S."/>
        </authorList>
    </citation>
    <scope>NUCLEOTIDE SEQUENCE</scope>
    <source>
        <strain evidence="8">MPI-CAGE-AT-0147</strain>
    </source>
</reference>
<evidence type="ECO:0000256" key="5">
    <source>
        <dbReference type="ARBA" id="ARBA00023002"/>
    </source>
</evidence>
<dbReference type="SUPFAM" id="SSF50129">
    <property type="entry name" value="GroES-like"/>
    <property type="match status" value="1"/>
</dbReference>
<comment type="caution">
    <text evidence="8">The sequence shown here is derived from an EMBL/GenBank/DDBJ whole genome shotgun (WGS) entry which is preliminary data.</text>
</comment>
<dbReference type="SUPFAM" id="SSF51735">
    <property type="entry name" value="NAD(P)-binding Rossmann-fold domains"/>
    <property type="match status" value="1"/>
</dbReference>
<dbReference type="InterPro" id="IPR036291">
    <property type="entry name" value="NAD(P)-bd_dom_sf"/>
</dbReference>
<organism evidence="8 9">
    <name type="scientific">Dactylonectria macrodidyma</name>
    <dbReference type="NCBI Taxonomy" id="307937"/>
    <lineage>
        <taxon>Eukaryota</taxon>
        <taxon>Fungi</taxon>
        <taxon>Dikarya</taxon>
        <taxon>Ascomycota</taxon>
        <taxon>Pezizomycotina</taxon>
        <taxon>Sordariomycetes</taxon>
        <taxon>Hypocreomycetidae</taxon>
        <taxon>Hypocreales</taxon>
        <taxon>Nectriaceae</taxon>
        <taxon>Dactylonectria</taxon>
    </lineage>
</organism>
<feature type="domain" description="Alcohol dehydrogenase-like N-terminal" evidence="7">
    <location>
        <begin position="81"/>
        <end position="188"/>
    </location>
</feature>
<keyword evidence="5" id="KW-0560">Oxidoreductase</keyword>
<dbReference type="Gene3D" id="3.40.50.720">
    <property type="entry name" value="NAD(P)-binding Rossmann-like Domain"/>
    <property type="match status" value="1"/>
</dbReference>
<evidence type="ECO:0000256" key="3">
    <source>
        <dbReference type="ARBA" id="ARBA00022723"/>
    </source>
</evidence>
<evidence type="ECO:0000256" key="1">
    <source>
        <dbReference type="ARBA" id="ARBA00001947"/>
    </source>
</evidence>
<dbReference type="Gene3D" id="3.90.180.10">
    <property type="entry name" value="Medium-chain alcohol dehydrogenases, catalytic domain"/>
    <property type="match status" value="1"/>
</dbReference>
<protein>
    <submittedName>
        <fullName evidence="8">Chaperonin 10-like protein</fullName>
    </submittedName>
</protein>
<accession>A0A9P9DTM6</accession>
<keyword evidence="4" id="KW-0862">Zinc</keyword>
<dbReference type="InterPro" id="IPR011032">
    <property type="entry name" value="GroES-like_sf"/>
</dbReference>
<evidence type="ECO:0000256" key="6">
    <source>
        <dbReference type="SAM" id="MobiDB-lite"/>
    </source>
</evidence>
<feature type="region of interest" description="Disordered" evidence="6">
    <location>
        <begin position="1"/>
        <end position="30"/>
    </location>
</feature>
<evidence type="ECO:0000259" key="7">
    <source>
        <dbReference type="Pfam" id="PF08240"/>
    </source>
</evidence>
<evidence type="ECO:0000313" key="8">
    <source>
        <dbReference type="EMBL" id="KAH7124331.1"/>
    </source>
</evidence>
<proteinExistence type="inferred from homology"/>
<keyword evidence="9" id="KW-1185">Reference proteome</keyword>
<dbReference type="EMBL" id="JAGMUV010000022">
    <property type="protein sequence ID" value="KAH7124331.1"/>
    <property type="molecule type" value="Genomic_DNA"/>
</dbReference>
<dbReference type="PANTHER" id="PTHR42940:SF2">
    <property type="entry name" value="DEHYDROGENASE FAMILY OXIDOREDUCTASE, PUTATIVE (JCVI)-RELATED"/>
    <property type="match status" value="1"/>
</dbReference>
<sequence>MSTPQRPSDHMTLPTTSNGHADSGCNTDSNSAIPVPRGQCQPYPLPDTGIPSTQSAVITAEVGPRLDLQLKSIPVRKPEVGQAIVEILYTGICRSDVCFSIGPEPGYPRYNHITGHEGIGHVVYCHDPALLGRPVAIRFLASACESCTYCLRGLQTSCPHQMNTTKDINGTFQRYATFPVSCLLPLPEGLIDEGTPVARYCAALCSGSAALRALRDGQTQAGDVLVVVGIAGGIGHLVGTIAKHVLGLKVIGVDRQWKVDSLTAEQADRMAHTFLPTPEEHNDSETNTSIFRSTLLESCMRLRGSIGVPRCAETVIVAASEIGAFRHLEDYVCDGGRIICLGVPRGDNTLSIPLPALVERSLHVSGSLMGGRKEALEMLQLIKSGQVEPLLTEISLSDVPDYMERLQKGMVSGKVVVCVSGGNLDKV</sequence>
<dbReference type="Pfam" id="PF08240">
    <property type="entry name" value="ADH_N"/>
    <property type="match status" value="1"/>
</dbReference>